<keyword evidence="3" id="KW-1185">Reference proteome</keyword>
<evidence type="ECO:0000313" key="2">
    <source>
        <dbReference type="EMBL" id="GAT53507.1"/>
    </source>
</evidence>
<evidence type="ECO:0000256" key="1">
    <source>
        <dbReference type="SAM" id="MobiDB-lite"/>
    </source>
</evidence>
<feature type="region of interest" description="Disordered" evidence="1">
    <location>
        <begin position="23"/>
        <end position="124"/>
    </location>
</feature>
<feature type="compositionally biased region" description="Basic residues" evidence="1">
    <location>
        <begin position="40"/>
        <end position="53"/>
    </location>
</feature>
<dbReference type="EMBL" id="DF848354">
    <property type="protein sequence ID" value="GAT53507.1"/>
    <property type="molecule type" value="Genomic_DNA"/>
</dbReference>
<protein>
    <submittedName>
        <fullName evidence="2">Uncharacterized protein</fullName>
    </submittedName>
</protein>
<organism evidence="2 3">
    <name type="scientific">Mycena chlorophos</name>
    <name type="common">Agaric fungus</name>
    <name type="synonym">Agaricus chlorophos</name>
    <dbReference type="NCBI Taxonomy" id="658473"/>
    <lineage>
        <taxon>Eukaryota</taxon>
        <taxon>Fungi</taxon>
        <taxon>Dikarya</taxon>
        <taxon>Basidiomycota</taxon>
        <taxon>Agaricomycotina</taxon>
        <taxon>Agaricomycetes</taxon>
        <taxon>Agaricomycetidae</taxon>
        <taxon>Agaricales</taxon>
        <taxon>Marasmiineae</taxon>
        <taxon>Mycenaceae</taxon>
        <taxon>Mycena</taxon>
    </lineage>
</organism>
<feature type="compositionally biased region" description="Acidic residues" evidence="1">
    <location>
        <begin position="86"/>
        <end position="95"/>
    </location>
</feature>
<gene>
    <name evidence="2" type="ORF">MCHLO_10453</name>
</gene>
<evidence type="ECO:0000313" key="3">
    <source>
        <dbReference type="Proteomes" id="UP000815677"/>
    </source>
</evidence>
<name>A0ABQ0LR10_MYCCL</name>
<accession>A0ABQ0LR10</accession>
<reference evidence="2" key="1">
    <citation type="submission" date="2014-09" db="EMBL/GenBank/DDBJ databases">
        <title>Genome sequence of the luminous mushroom Mycena chlorophos for searching fungal bioluminescence genes.</title>
        <authorList>
            <person name="Tanaka Y."/>
            <person name="Kasuga D."/>
            <person name="Oba Y."/>
            <person name="Hase S."/>
            <person name="Sato K."/>
            <person name="Oba Y."/>
            <person name="Sakakibara Y."/>
        </authorList>
    </citation>
    <scope>NUCLEOTIDE SEQUENCE</scope>
</reference>
<sequence length="182" mass="20334">MQNDTSMPMTPEEQDFEILVATKQKLNLSQCTASPEPPRGRPKQNTRPKHRISLPRSESPTRGPNKRLRPSGNGDPLGVTVGPDGADVELVADPDDLPHRERAEQEVAQFPVSPFFDHGERERKARHEEAVSAVLELLEQDEESSRELRRQLGHSYNGHIVDPEMDDGGMDELAEALASTWL</sequence>
<feature type="compositionally biased region" description="Polar residues" evidence="1">
    <location>
        <begin position="24"/>
        <end position="33"/>
    </location>
</feature>
<dbReference type="Proteomes" id="UP000815677">
    <property type="component" value="Unassembled WGS sequence"/>
</dbReference>
<proteinExistence type="predicted"/>
<feature type="compositionally biased region" description="Basic and acidic residues" evidence="1">
    <location>
        <begin position="96"/>
        <end position="105"/>
    </location>
</feature>